<sequence length="107" mass="11843">MKVVRSILLGALIGFSATMLHNIFQPFGFIASLVITFLGMRIINQTFFYVRYQLFAAATYLAVIIKAGNLGTGDELLIYSNTYGNLFLIAGFTTLIISIVKPNRSKN</sequence>
<keyword evidence="1" id="KW-0472">Membrane</keyword>
<name>A0A6J7G785_9ZZZZ</name>
<feature type="transmembrane region" description="Helical" evidence="1">
    <location>
        <begin position="52"/>
        <end position="70"/>
    </location>
</feature>
<evidence type="ECO:0000256" key="1">
    <source>
        <dbReference type="SAM" id="Phobius"/>
    </source>
</evidence>
<organism evidence="2">
    <name type="scientific">freshwater metagenome</name>
    <dbReference type="NCBI Taxonomy" id="449393"/>
    <lineage>
        <taxon>unclassified sequences</taxon>
        <taxon>metagenomes</taxon>
        <taxon>ecological metagenomes</taxon>
    </lineage>
</organism>
<protein>
    <submittedName>
        <fullName evidence="2">Unannotated protein</fullName>
    </submittedName>
</protein>
<reference evidence="2" key="1">
    <citation type="submission" date="2020-05" db="EMBL/GenBank/DDBJ databases">
        <authorList>
            <person name="Chiriac C."/>
            <person name="Salcher M."/>
            <person name="Ghai R."/>
            <person name="Kavagutti S V."/>
        </authorList>
    </citation>
    <scope>NUCLEOTIDE SEQUENCE</scope>
</reference>
<gene>
    <name evidence="2" type="ORF">UFOPK3608_00240</name>
</gene>
<proteinExistence type="predicted"/>
<dbReference type="EMBL" id="CAFBMP010000006">
    <property type="protein sequence ID" value="CAB4899319.1"/>
    <property type="molecule type" value="Genomic_DNA"/>
</dbReference>
<accession>A0A6J7G785</accession>
<dbReference type="AlphaFoldDB" id="A0A6J7G785"/>
<feature type="transmembrane region" description="Helical" evidence="1">
    <location>
        <begin position="82"/>
        <end position="100"/>
    </location>
</feature>
<evidence type="ECO:0000313" key="2">
    <source>
        <dbReference type="EMBL" id="CAB4899319.1"/>
    </source>
</evidence>
<keyword evidence="1" id="KW-0812">Transmembrane</keyword>
<keyword evidence="1" id="KW-1133">Transmembrane helix</keyword>